<dbReference type="Pfam" id="PF02534">
    <property type="entry name" value="T4SS-DNA_transf"/>
    <property type="match status" value="1"/>
</dbReference>
<sequence length="677" mass="78713">MSKIKIKYLWISLFNLLIFSLVLILGIFLFSTLIFIFINGFSQVDSWGNSNNYINSIATILSEKWYIVIGLILLTFLILWPFINWWWLKEWWLTKTNKNKNISPWFYNENEGSLNLAKFKSKFADNKKPGWVLKYFKTKANDVSHYYVNNDSTHLAILGTTNSGKSQYMILNSIYYNCALVDENKPNMIITDPKGELLSLQGNRLINNGYDIKVLDLNDARYSIAWNPLYMAQKHIFNGTDAPDYYAAWNSILEAVDSLPWNAKDEKSIWVQQAKDLIFNIAKFILLFSLEEKSFLENFNFEKILYFLNAETFKKGKWNDVIIDLAEKNSHWYELYDFIVAQARTPDVTFGGYLANARDILKIFRSNSHVREITSSNDFDIVEAIKSDKPFAIFVKFPDHKTSGHFLISMFIDQIYSQAIEEANKQETGELKRRLQFYIDEFGNLPNIPQLANKLSIARSRNVLFSLVLQDYEQLKKYDTGSHEDKIIKSQLGLTAFLNTNNENTLQEVSRMLGEKIVKKKSVSTSKNNKSVSESESKEKVMDVAELKSKNSDELIFFKMGLKPFLLKANMFYVINKDKRYFATHSNLYTSKLINNWNISDMQNSETDYAYKSLIEQDEEIKQAQKTKTDFDIVSENNYQSKTILNSYEDDEVSDDDQDQVAKLKFQSKYADTDIDV</sequence>
<accession>A0ABX4H644</accession>
<protein>
    <submittedName>
        <fullName evidence="8">Uncharacterized protein</fullName>
    </submittedName>
</protein>
<dbReference type="InterPro" id="IPR051539">
    <property type="entry name" value="T4SS-coupling_protein"/>
</dbReference>
<evidence type="ECO:0000256" key="5">
    <source>
        <dbReference type="ARBA" id="ARBA00022989"/>
    </source>
</evidence>
<reference evidence="8" key="1">
    <citation type="submission" date="2017-08" db="EMBL/GenBank/DDBJ databases">
        <authorList>
            <person name="Alvarez-Ponce D."/>
            <person name="Weitzman C.L."/>
            <person name="Tillett R.L."/>
            <person name="Sandmeier F.C."/>
            <person name="Tracy C.R."/>
        </authorList>
    </citation>
    <scope>NUCLEOTIDE SEQUENCE [LARGE SCALE GENOMIC DNA]</scope>
    <source>
        <strain evidence="8">PS6</strain>
    </source>
</reference>
<dbReference type="CDD" id="cd01127">
    <property type="entry name" value="TrwB_TraG_TraD_VirD4"/>
    <property type="match status" value="2"/>
</dbReference>
<name>A0ABX4H644_9BACT</name>
<feature type="transmembrane region" description="Helical" evidence="7">
    <location>
        <begin position="65"/>
        <end position="88"/>
    </location>
</feature>
<dbReference type="SUPFAM" id="SSF52540">
    <property type="entry name" value="P-loop containing nucleoside triphosphate hydrolases"/>
    <property type="match status" value="1"/>
</dbReference>
<evidence type="ECO:0000256" key="7">
    <source>
        <dbReference type="SAM" id="Phobius"/>
    </source>
</evidence>
<keyword evidence="6 7" id="KW-0472">Membrane</keyword>
<dbReference type="PANTHER" id="PTHR37937">
    <property type="entry name" value="CONJUGATIVE TRANSFER: DNA TRANSPORT"/>
    <property type="match status" value="1"/>
</dbReference>
<feature type="transmembrane region" description="Helical" evidence="7">
    <location>
        <begin position="12"/>
        <end position="38"/>
    </location>
</feature>
<dbReference type="Gene3D" id="3.40.50.300">
    <property type="entry name" value="P-loop containing nucleotide triphosphate hydrolases"/>
    <property type="match status" value="2"/>
</dbReference>
<keyword evidence="3" id="KW-1003">Cell membrane</keyword>
<gene>
    <name evidence="8" type="ORF">CJF60_01630</name>
</gene>
<keyword evidence="9" id="KW-1185">Reference proteome</keyword>
<evidence type="ECO:0000256" key="4">
    <source>
        <dbReference type="ARBA" id="ARBA00022692"/>
    </source>
</evidence>
<dbReference type="Proteomes" id="UP000217033">
    <property type="component" value="Unassembled WGS sequence"/>
</dbReference>
<keyword evidence="4 7" id="KW-0812">Transmembrane</keyword>
<dbReference type="RefSeq" id="WP_095279119.1">
    <property type="nucleotide sequence ID" value="NZ_NQMN01000001.1"/>
</dbReference>
<evidence type="ECO:0000256" key="1">
    <source>
        <dbReference type="ARBA" id="ARBA00004651"/>
    </source>
</evidence>
<organism evidence="8 9">
    <name type="scientific">Mycoplasmopsis agassizii</name>
    <dbReference type="NCBI Taxonomy" id="33922"/>
    <lineage>
        <taxon>Bacteria</taxon>
        <taxon>Bacillati</taxon>
        <taxon>Mycoplasmatota</taxon>
        <taxon>Mycoplasmoidales</taxon>
        <taxon>Metamycoplasmataceae</taxon>
        <taxon>Mycoplasmopsis</taxon>
    </lineage>
</organism>
<comment type="similarity">
    <text evidence="2">Belongs to the VirD4/TraG family.</text>
</comment>
<proteinExistence type="inferred from homology"/>
<keyword evidence="5 7" id="KW-1133">Transmembrane helix</keyword>
<comment type="caution">
    <text evidence="8">The sequence shown here is derived from an EMBL/GenBank/DDBJ whole genome shotgun (WGS) entry which is preliminary data.</text>
</comment>
<evidence type="ECO:0000313" key="8">
    <source>
        <dbReference type="EMBL" id="PAF55372.1"/>
    </source>
</evidence>
<dbReference type="InterPro" id="IPR003688">
    <property type="entry name" value="TraG/VirD4"/>
</dbReference>
<dbReference type="InterPro" id="IPR027417">
    <property type="entry name" value="P-loop_NTPase"/>
</dbReference>
<dbReference type="PANTHER" id="PTHR37937:SF1">
    <property type="entry name" value="CONJUGATIVE TRANSFER: DNA TRANSPORT"/>
    <property type="match status" value="1"/>
</dbReference>
<comment type="subcellular location">
    <subcellularLocation>
        <location evidence="1">Cell membrane</location>
        <topology evidence="1">Multi-pass membrane protein</topology>
    </subcellularLocation>
</comment>
<evidence type="ECO:0000256" key="6">
    <source>
        <dbReference type="ARBA" id="ARBA00023136"/>
    </source>
</evidence>
<evidence type="ECO:0000313" key="9">
    <source>
        <dbReference type="Proteomes" id="UP000217033"/>
    </source>
</evidence>
<dbReference type="EMBL" id="NQMN01000001">
    <property type="protein sequence ID" value="PAF55372.1"/>
    <property type="molecule type" value="Genomic_DNA"/>
</dbReference>
<evidence type="ECO:0000256" key="3">
    <source>
        <dbReference type="ARBA" id="ARBA00022475"/>
    </source>
</evidence>
<evidence type="ECO:0000256" key="2">
    <source>
        <dbReference type="ARBA" id="ARBA00008806"/>
    </source>
</evidence>